<accession>A0A8R1Y7J6</accession>
<keyword evidence="2" id="KW-1185">Reference proteome</keyword>
<accession>A0A2A6CVI9</accession>
<dbReference type="AlphaFoldDB" id="A0A2A6CVI9"/>
<protein>
    <submittedName>
        <fullName evidence="1">Uncharacterized protein</fullName>
    </submittedName>
</protein>
<reference evidence="1" key="2">
    <citation type="submission" date="2022-06" db="UniProtKB">
        <authorList>
            <consortium name="EnsemblMetazoa"/>
        </authorList>
    </citation>
    <scope>IDENTIFICATION</scope>
    <source>
        <strain evidence="1">PS312</strain>
    </source>
</reference>
<name>A0A2A6CVI9_PRIPA</name>
<sequence length="222" mass="23603">MRAVSLIFLLAVFIAVSGQGSFGPPGTNGGGWGAGNNGGGWGGNGGGNGGWGGNNAGGWGGNRGGGWAQWEFDVVESVISQVETTTAEAGAEIREEEDGEDAAETMIIIITITTVTATATAIAAKSIAREEEDPLEGSSHRFGLASSAQFSDNSLEFHTLYTPISHERGVSVHRMIMHICLPMQCWASKIRYQSVHPMIMNLSFDECCTRAELRKRISKPRE</sequence>
<dbReference type="EnsemblMetazoa" id="PPA01947.1">
    <property type="protein sequence ID" value="PPA01947.1"/>
    <property type="gene ID" value="WBGene00091501"/>
</dbReference>
<evidence type="ECO:0000313" key="2">
    <source>
        <dbReference type="Proteomes" id="UP000005239"/>
    </source>
</evidence>
<reference evidence="2" key="1">
    <citation type="journal article" date="2008" name="Nat. Genet.">
        <title>The Pristionchus pacificus genome provides a unique perspective on nematode lifestyle and parasitism.</title>
        <authorList>
            <person name="Dieterich C."/>
            <person name="Clifton S.W."/>
            <person name="Schuster L.N."/>
            <person name="Chinwalla A."/>
            <person name="Delehaunty K."/>
            <person name="Dinkelacker I."/>
            <person name="Fulton L."/>
            <person name="Fulton R."/>
            <person name="Godfrey J."/>
            <person name="Minx P."/>
            <person name="Mitreva M."/>
            <person name="Roeseler W."/>
            <person name="Tian H."/>
            <person name="Witte H."/>
            <person name="Yang S.P."/>
            <person name="Wilson R.K."/>
            <person name="Sommer R.J."/>
        </authorList>
    </citation>
    <scope>NUCLEOTIDE SEQUENCE [LARGE SCALE GENOMIC DNA]</scope>
    <source>
        <strain evidence="2">PS312</strain>
    </source>
</reference>
<gene>
    <name evidence="1" type="primary">WBGene00091501</name>
</gene>
<proteinExistence type="predicted"/>
<evidence type="ECO:0000313" key="1">
    <source>
        <dbReference type="EnsemblMetazoa" id="PPA01947.1"/>
    </source>
</evidence>
<organism evidence="1 2">
    <name type="scientific">Pristionchus pacificus</name>
    <name type="common">Parasitic nematode worm</name>
    <dbReference type="NCBI Taxonomy" id="54126"/>
    <lineage>
        <taxon>Eukaryota</taxon>
        <taxon>Metazoa</taxon>
        <taxon>Ecdysozoa</taxon>
        <taxon>Nematoda</taxon>
        <taxon>Chromadorea</taxon>
        <taxon>Rhabditida</taxon>
        <taxon>Rhabditina</taxon>
        <taxon>Diplogasteromorpha</taxon>
        <taxon>Diplogasteroidea</taxon>
        <taxon>Neodiplogasteridae</taxon>
        <taxon>Pristionchus</taxon>
    </lineage>
</organism>
<dbReference type="Proteomes" id="UP000005239">
    <property type="component" value="Unassembled WGS sequence"/>
</dbReference>